<feature type="region of interest" description="Disordered" evidence="3">
    <location>
        <begin position="61"/>
        <end position="88"/>
    </location>
</feature>
<dbReference type="InterPro" id="IPR011053">
    <property type="entry name" value="Single_hybrid_motif"/>
</dbReference>
<dbReference type="InterPro" id="IPR000089">
    <property type="entry name" value="Biotin_lipoyl"/>
</dbReference>
<dbReference type="CDD" id="cd06850">
    <property type="entry name" value="biotinyl_domain"/>
    <property type="match status" value="1"/>
</dbReference>
<protein>
    <recommendedName>
        <fullName evidence="1">Biotin carboxyl carrier protein of acetyl-CoA carboxylase</fullName>
    </recommendedName>
</protein>
<evidence type="ECO:0000256" key="2">
    <source>
        <dbReference type="ARBA" id="ARBA00023267"/>
    </source>
</evidence>
<evidence type="ECO:0000256" key="1">
    <source>
        <dbReference type="ARBA" id="ARBA00017562"/>
    </source>
</evidence>
<dbReference type="PROSITE" id="PS50968">
    <property type="entry name" value="BIOTINYL_LIPOYL"/>
    <property type="match status" value="1"/>
</dbReference>
<evidence type="ECO:0000259" key="4">
    <source>
        <dbReference type="PROSITE" id="PS50968"/>
    </source>
</evidence>
<dbReference type="SUPFAM" id="SSF51230">
    <property type="entry name" value="Single hybrid motif"/>
    <property type="match status" value="1"/>
</dbReference>
<feature type="domain" description="Lipoyl-binding" evidence="4">
    <location>
        <begin position="78"/>
        <end position="162"/>
    </location>
</feature>
<sequence length="165" mass="16873">MALSPEDIRALISAFQSSDWDEMSLQYGDTRLDLTRNGHPPVGRQNAPMAAAPAAPAAAPVAASAPVAPAAPAAPSGPTSVAHPDGQKVTSPSLGLFWRSPQPGAPSFVEVGQQVDAEDTVCIVEVMKLMNHVKAGVSGKVVAILVDNGAMVEFGQTLVVVEPGA</sequence>
<name>A0A6J7HJD3_9ZZZZ</name>
<gene>
    <name evidence="5" type="ORF">UFOPK3610_01422</name>
</gene>
<dbReference type="PANTHER" id="PTHR45266">
    <property type="entry name" value="OXALOACETATE DECARBOXYLASE ALPHA CHAIN"/>
    <property type="match status" value="1"/>
</dbReference>
<dbReference type="AlphaFoldDB" id="A0A6J7HJD3"/>
<dbReference type="Gene3D" id="2.40.50.100">
    <property type="match status" value="1"/>
</dbReference>
<proteinExistence type="predicted"/>
<dbReference type="GO" id="GO:0003989">
    <property type="term" value="F:acetyl-CoA carboxylase activity"/>
    <property type="evidence" value="ECO:0007669"/>
    <property type="project" value="InterPro"/>
</dbReference>
<dbReference type="InterPro" id="IPR001249">
    <property type="entry name" value="AcCoA_biotinCC"/>
</dbReference>
<dbReference type="Pfam" id="PF00364">
    <property type="entry name" value="Biotin_lipoyl"/>
    <property type="match status" value="1"/>
</dbReference>
<accession>A0A6J7HJD3</accession>
<evidence type="ECO:0000313" key="5">
    <source>
        <dbReference type="EMBL" id="CAB4921207.1"/>
    </source>
</evidence>
<dbReference type="NCBIfam" id="TIGR00531">
    <property type="entry name" value="BCCP"/>
    <property type="match status" value="1"/>
</dbReference>
<evidence type="ECO:0000256" key="3">
    <source>
        <dbReference type="SAM" id="MobiDB-lite"/>
    </source>
</evidence>
<dbReference type="PANTHER" id="PTHR45266:SF3">
    <property type="entry name" value="OXALOACETATE DECARBOXYLASE ALPHA CHAIN"/>
    <property type="match status" value="1"/>
</dbReference>
<reference evidence="5" key="1">
    <citation type="submission" date="2020-05" db="EMBL/GenBank/DDBJ databases">
        <authorList>
            <person name="Chiriac C."/>
            <person name="Salcher M."/>
            <person name="Ghai R."/>
            <person name="Kavagutti S V."/>
        </authorList>
    </citation>
    <scope>NUCLEOTIDE SEQUENCE</scope>
</reference>
<dbReference type="InterPro" id="IPR050709">
    <property type="entry name" value="Biotin_Carboxyl_Carrier/Decarb"/>
</dbReference>
<dbReference type="GO" id="GO:0006633">
    <property type="term" value="P:fatty acid biosynthetic process"/>
    <property type="evidence" value="ECO:0007669"/>
    <property type="project" value="InterPro"/>
</dbReference>
<feature type="compositionally biased region" description="Low complexity" evidence="3">
    <location>
        <begin position="61"/>
        <end position="82"/>
    </location>
</feature>
<dbReference type="GO" id="GO:0009317">
    <property type="term" value="C:acetyl-CoA carboxylase complex"/>
    <property type="evidence" value="ECO:0007669"/>
    <property type="project" value="InterPro"/>
</dbReference>
<organism evidence="5">
    <name type="scientific">freshwater metagenome</name>
    <dbReference type="NCBI Taxonomy" id="449393"/>
    <lineage>
        <taxon>unclassified sequences</taxon>
        <taxon>metagenomes</taxon>
        <taxon>ecological metagenomes</taxon>
    </lineage>
</organism>
<dbReference type="EMBL" id="CAFBMR010000066">
    <property type="protein sequence ID" value="CAB4921207.1"/>
    <property type="molecule type" value="Genomic_DNA"/>
</dbReference>
<keyword evidence="2" id="KW-0092">Biotin</keyword>
<dbReference type="PRINTS" id="PR01071">
    <property type="entry name" value="ACOABIOTINCC"/>
</dbReference>